<reference evidence="1" key="1">
    <citation type="submission" date="2022-06" db="EMBL/GenBank/DDBJ databases">
        <authorList>
            <consortium name="SYNGENTA / RWTH Aachen University"/>
        </authorList>
    </citation>
    <scope>NUCLEOTIDE SEQUENCE</scope>
</reference>
<evidence type="ECO:0000313" key="1">
    <source>
        <dbReference type="EMBL" id="CAH7671853.1"/>
    </source>
</evidence>
<proteinExistence type="predicted"/>
<dbReference type="EMBL" id="CALTRL010001273">
    <property type="protein sequence ID" value="CAH7671853.1"/>
    <property type="molecule type" value="Genomic_DNA"/>
</dbReference>
<sequence>MSLTVNLPHNSLTGIEPTAGLAINSDCTLPCNYRLTHQGEARELNGEGQSKMFETPQTFHFNQDPDNKHKSRTEKIKYKKNGKLNVKILEKHRMKNSSKAKGLSQGSKISSKVFEKKTGKTQIKTKNERSKIKGKKLETISGQEKSLEDILDEFKLQLEDLRKSSSTKATLSLFLKTIDNYADKKSANIDLEKKKKLNHENLNIFSQKPFIKPFLSHCEISISRLIFFKLHDAFKKINDKEDKYSNDVFLKLINDQVNVNRGEIFYVLDSQVKSFFGFKCSDFKVKSSYLEKGSTINNSNYYVDQLAKTFGKSIKLIPWEVVFPADNKVKLFQKRETILKSKAIGKFAANYGILPNQRFNLRKLFLVYSTLINKVFCSGEKDLEENFLDRQNAAMNFFDETISLLETDNNSPPTYFIRNENFPLDKASKFMFINKLTFFFQQN</sequence>
<evidence type="ECO:0000313" key="2">
    <source>
        <dbReference type="Proteomes" id="UP001153365"/>
    </source>
</evidence>
<feature type="non-terminal residue" evidence="1">
    <location>
        <position position="1"/>
    </location>
</feature>
<dbReference type="Proteomes" id="UP001153365">
    <property type="component" value="Unassembled WGS sequence"/>
</dbReference>
<protein>
    <submittedName>
        <fullName evidence="1">Expressed protein</fullName>
    </submittedName>
</protein>
<dbReference type="AlphaFoldDB" id="A0AAV0ARG8"/>
<name>A0AAV0ARG8_PHAPC</name>
<organism evidence="1 2">
    <name type="scientific">Phakopsora pachyrhizi</name>
    <name type="common">Asian soybean rust disease fungus</name>
    <dbReference type="NCBI Taxonomy" id="170000"/>
    <lineage>
        <taxon>Eukaryota</taxon>
        <taxon>Fungi</taxon>
        <taxon>Dikarya</taxon>
        <taxon>Basidiomycota</taxon>
        <taxon>Pucciniomycotina</taxon>
        <taxon>Pucciniomycetes</taxon>
        <taxon>Pucciniales</taxon>
        <taxon>Phakopsoraceae</taxon>
        <taxon>Phakopsora</taxon>
    </lineage>
</organism>
<gene>
    <name evidence="1" type="ORF">PPACK8108_LOCUS6687</name>
</gene>
<comment type="caution">
    <text evidence="1">The sequence shown here is derived from an EMBL/GenBank/DDBJ whole genome shotgun (WGS) entry which is preliminary data.</text>
</comment>
<feature type="non-terminal residue" evidence="1">
    <location>
        <position position="443"/>
    </location>
</feature>
<accession>A0AAV0ARG8</accession>
<keyword evidence="2" id="KW-1185">Reference proteome</keyword>